<keyword evidence="5" id="KW-0175">Coiled coil</keyword>
<dbReference type="GO" id="GO:0022625">
    <property type="term" value="C:cytosolic large ribosomal subunit"/>
    <property type="evidence" value="ECO:0007669"/>
    <property type="project" value="UniProtKB-UniRule"/>
</dbReference>
<comment type="similarity">
    <text evidence="1 4">Belongs to the universal ribosomal protein uL13 family.</text>
</comment>
<evidence type="ECO:0000313" key="6">
    <source>
        <dbReference type="EMBL" id="HIH08357.1"/>
    </source>
</evidence>
<gene>
    <name evidence="4" type="primary">rpl13</name>
    <name evidence="6" type="ORF">HA237_03235</name>
    <name evidence="7" type="ORF">J4224_04795</name>
</gene>
<dbReference type="SUPFAM" id="SSF52161">
    <property type="entry name" value="Ribosomal protein L13"/>
    <property type="match status" value="1"/>
</dbReference>
<protein>
    <recommendedName>
        <fullName evidence="4">Large ribosomal subunit protein uL13</fullName>
    </recommendedName>
</protein>
<name>A0A7J4IX42_9ARCH</name>
<dbReference type="PANTHER" id="PTHR11545">
    <property type="entry name" value="RIBOSOMAL PROTEIN L13"/>
    <property type="match status" value="1"/>
</dbReference>
<evidence type="ECO:0000256" key="2">
    <source>
        <dbReference type="ARBA" id="ARBA00022980"/>
    </source>
</evidence>
<dbReference type="Proteomes" id="UP000683213">
    <property type="component" value="Unassembled WGS sequence"/>
</dbReference>
<dbReference type="CDD" id="cd00392">
    <property type="entry name" value="Ribosomal_L13"/>
    <property type="match status" value="1"/>
</dbReference>
<dbReference type="InterPro" id="IPR036899">
    <property type="entry name" value="Ribosomal_uL13_sf"/>
</dbReference>
<reference evidence="8" key="1">
    <citation type="journal article" date="2020" name="bioRxiv">
        <title>A rank-normalized archaeal taxonomy based on genome phylogeny resolves widespread incomplete and uneven classifications.</title>
        <authorList>
            <person name="Rinke C."/>
            <person name="Chuvochina M."/>
            <person name="Mussig A.J."/>
            <person name="Chaumeil P.-A."/>
            <person name="Waite D.W."/>
            <person name="Whitman W.B."/>
            <person name="Parks D.H."/>
            <person name="Hugenholtz P."/>
        </authorList>
    </citation>
    <scope>NUCLEOTIDE SEQUENCE [LARGE SCALE GENOMIC DNA]</scope>
</reference>
<feature type="coiled-coil region" evidence="5">
    <location>
        <begin position="105"/>
        <end position="135"/>
    </location>
</feature>
<dbReference type="Pfam" id="PF00572">
    <property type="entry name" value="Ribosomal_L13"/>
    <property type="match status" value="1"/>
</dbReference>
<evidence type="ECO:0000313" key="7">
    <source>
        <dbReference type="EMBL" id="MBS3059712.1"/>
    </source>
</evidence>
<dbReference type="InterPro" id="IPR005755">
    <property type="entry name" value="Ribosomal_uL13_euk/arc"/>
</dbReference>
<dbReference type="GO" id="GO:0003735">
    <property type="term" value="F:structural constituent of ribosome"/>
    <property type="evidence" value="ECO:0007669"/>
    <property type="project" value="UniProtKB-UniRule"/>
</dbReference>
<dbReference type="EMBL" id="DUFG01000017">
    <property type="protein sequence ID" value="HIH08357.1"/>
    <property type="molecule type" value="Genomic_DNA"/>
</dbReference>
<comment type="subunit">
    <text evidence="4">Part of the 50S ribosomal subunit.</text>
</comment>
<dbReference type="GO" id="GO:0006412">
    <property type="term" value="P:translation"/>
    <property type="evidence" value="ECO:0007669"/>
    <property type="project" value="UniProtKB-UniRule"/>
</dbReference>
<organism evidence="6 8">
    <name type="scientific">Candidatus Iainarchaeum sp</name>
    <dbReference type="NCBI Taxonomy" id="3101447"/>
    <lineage>
        <taxon>Archaea</taxon>
        <taxon>Candidatus Iainarchaeota</taxon>
        <taxon>Candidatus Iainarchaeia</taxon>
        <taxon>Candidatus Iainarchaeales</taxon>
        <taxon>Candidatus Iainarchaeaceae</taxon>
        <taxon>Candidatus Iainarchaeum</taxon>
    </lineage>
</organism>
<evidence type="ECO:0000256" key="1">
    <source>
        <dbReference type="ARBA" id="ARBA00006227"/>
    </source>
</evidence>
<evidence type="ECO:0000256" key="4">
    <source>
        <dbReference type="HAMAP-Rule" id="MF_01366"/>
    </source>
</evidence>
<reference evidence="7" key="3">
    <citation type="submission" date="2021-05" db="EMBL/GenBank/DDBJ databases">
        <title>Protein family content uncovers lineage relationships and bacterial pathway maintenance mechanisms in DPANN archaea.</title>
        <authorList>
            <person name="Castelle C.J."/>
            <person name="Meheust R."/>
            <person name="Jaffe A.L."/>
            <person name="Seitz K."/>
            <person name="Gong X."/>
            <person name="Baker B.J."/>
            <person name="Banfield J.F."/>
        </authorList>
    </citation>
    <scope>NUCLEOTIDE SEQUENCE</scope>
    <source>
        <strain evidence="7">RIFCSPHIGHO2_01_FULL_GW2011_AR10_43_9</strain>
    </source>
</reference>
<proteinExistence type="inferred from homology"/>
<keyword evidence="3 4" id="KW-0687">Ribonucleoprotein</keyword>
<dbReference type="Proteomes" id="UP000577419">
    <property type="component" value="Unassembled WGS sequence"/>
</dbReference>
<keyword evidence="2 4" id="KW-0689">Ribosomal protein</keyword>
<dbReference type="NCBIfam" id="NF005004">
    <property type="entry name" value="PRK06394.1"/>
    <property type="match status" value="1"/>
</dbReference>
<dbReference type="GO" id="GO:0017148">
    <property type="term" value="P:negative regulation of translation"/>
    <property type="evidence" value="ECO:0007669"/>
    <property type="project" value="TreeGrafter"/>
</dbReference>
<dbReference type="AlphaFoldDB" id="A0A7J4IX42"/>
<dbReference type="PANTHER" id="PTHR11545:SF3">
    <property type="entry name" value="LARGE RIBOSOMAL SUBUNIT PROTEIN UL13"/>
    <property type="match status" value="1"/>
</dbReference>
<dbReference type="PIRSF" id="PIRSF002181">
    <property type="entry name" value="Ribosomal_L13"/>
    <property type="match status" value="1"/>
</dbReference>
<comment type="function">
    <text evidence="4">This protein is one of the early assembly proteins of the 50S ribosomal subunit, although it is not seen to bind rRNA by itself. It is important during the early stages of 50S assembly.</text>
</comment>
<evidence type="ECO:0000256" key="3">
    <source>
        <dbReference type="ARBA" id="ARBA00023274"/>
    </source>
</evidence>
<dbReference type="HAMAP" id="MF_01366">
    <property type="entry name" value="Ribosomal_uL13"/>
    <property type="match status" value="1"/>
</dbReference>
<dbReference type="EMBL" id="JAGVWF010000070">
    <property type="protein sequence ID" value="MBS3059712.1"/>
    <property type="molecule type" value="Genomic_DNA"/>
</dbReference>
<reference evidence="7" key="2">
    <citation type="submission" date="2021-03" db="EMBL/GenBank/DDBJ databases">
        <authorList>
            <person name="Jaffe A."/>
        </authorList>
    </citation>
    <scope>NUCLEOTIDE SEQUENCE</scope>
    <source>
        <strain evidence="7">RIFCSPHIGHO2_01_FULL_GW2011_AR10_43_9</strain>
    </source>
</reference>
<dbReference type="InterPro" id="IPR005822">
    <property type="entry name" value="Ribosomal_uL13"/>
</dbReference>
<sequence length="141" mass="16276">MTVIDGTDLVLGRMSSHIAKRLLNGEKIDLVNAERVVIIGREESATQKFRKRIELAQKGNPEKGPKYPRMPDKIVKLSIRGMLPFKKSRGRKAFENLKTHIGVPKELEKENMETVEEAKKDLERQYIRMAKLSRQLGARWH</sequence>
<dbReference type="InterPro" id="IPR005823">
    <property type="entry name" value="Ribosomal_uL13_bac-type"/>
</dbReference>
<evidence type="ECO:0000256" key="5">
    <source>
        <dbReference type="SAM" id="Coils"/>
    </source>
</evidence>
<dbReference type="NCBIfam" id="TIGR01077">
    <property type="entry name" value="L13_A_E"/>
    <property type="match status" value="1"/>
</dbReference>
<dbReference type="Gene3D" id="3.90.1180.10">
    <property type="entry name" value="Ribosomal protein L13"/>
    <property type="match status" value="1"/>
</dbReference>
<comment type="caution">
    <text evidence="6">The sequence shown here is derived from an EMBL/GenBank/DDBJ whole genome shotgun (WGS) entry which is preliminary data.</text>
</comment>
<dbReference type="GO" id="GO:0003729">
    <property type="term" value="F:mRNA binding"/>
    <property type="evidence" value="ECO:0007669"/>
    <property type="project" value="TreeGrafter"/>
</dbReference>
<evidence type="ECO:0000313" key="8">
    <source>
        <dbReference type="Proteomes" id="UP000577419"/>
    </source>
</evidence>
<accession>A0A7J4IX42</accession>